<dbReference type="HAMAP" id="MF_01966">
    <property type="entry name" value="NADHX_epimerase"/>
    <property type="match status" value="1"/>
</dbReference>
<evidence type="ECO:0000256" key="10">
    <source>
        <dbReference type="ARBA" id="ARBA00023027"/>
    </source>
</evidence>
<evidence type="ECO:0000256" key="17">
    <source>
        <dbReference type="HAMAP-Rule" id="MF_01965"/>
    </source>
</evidence>
<organism evidence="22 23">
    <name type="scientific">Sphingobacterium wenxiniae</name>
    <dbReference type="NCBI Taxonomy" id="683125"/>
    <lineage>
        <taxon>Bacteria</taxon>
        <taxon>Pseudomonadati</taxon>
        <taxon>Bacteroidota</taxon>
        <taxon>Sphingobacteriia</taxon>
        <taxon>Sphingobacteriales</taxon>
        <taxon>Sphingobacteriaceae</taxon>
        <taxon>Sphingobacterium</taxon>
    </lineage>
</organism>
<comment type="function">
    <text evidence="14 19">Bifunctional enzyme that catalyzes the epimerization of the S- and R-forms of NAD(P)HX and the dehydration of the S-form of NAD(P)HX at the expense of ADP, which is converted to AMP. This allows the repair of both epimers of NAD(P)HX, a damaged form of NAD(P)H that is a result of enzymatic or heat-dependent hydration.</text>
</comment>
<comment type="subunit">
    <text evidence="17">Homotetramer.</text>
</comment>
<dbReference type="EMBL" id="FOZZ01000009">
    <property type="protein sequence ID" value="SFT01978.1"/>
    <property type="molecule type" value="Genomic_DNA"/>
</dbReference>
<feature type="binding site" evidence="18">
    <location>
        <begin position="72"/>
        <end position="76"/>
    </location>
    <ligand>
        <name>(6S)-NADPHX</name>
        <dbReference type="ChEBI" id="CHEBI:64076"/>
    </ligand>
</feature>
<keyword evidence="12 17" id="KW-0456">Lyase</keyword>
<dbReference type="PROSITE" id="PS51385">
    <property type="entry name" value="YJEF_N"/>
    <property type="match status" value="1"/>
</dbReference>
<feature type="binding site" evidence="17">
    <location>
        <position position="394"/>
    </location>
    <ligand>
        <name>(6S)-NADPHX</name>
        <dbReference type="ChEBI" id="CHEBI:64076"/>
    </ligand>
</feature>
<comment type="catalytic activity">
    <reaction evidence="2 18 19">
        <text>(6R)-NADPHX = (6S)-NADPHX</text>
        <dbReference type="Rhea" id="RHEA:32227"/>
        <dbReference type="ChEBI" id="CHEBI:64076"/>
        <dbReference type="ChEBI" id="CHEBI:64077"/>
        <dbReference type="EC" id="5.1.99.6"/>
    </reaction>
</comment>
<proteinExistence type="inferred from homology"/>
<comment type="function">
    <text evidence="17">Catalyzes the dehydration of the S-form of NAD(P)HX at the expense of ADP, which is converted to AMP. Together with NAD(P)HX epimerase, which catalyzes the epimerization of the S- and R-forms, the enzyme allows the repair of both epimers of NAD(P)HX, a damaged form of NAD(P)H that is a result of enzymatic or heat-dependent hydration.</text>
</comment>
<evidence type="ECO:0000256" key="14">
    <source>
        <dbReference type="ARBA" id="ARBA00025153"/>
    </source>
</evidence>
<comment type="cofactor">
    <cofactor evidence="18 19">
        <name>K(+)</name>
        <dbReference type="ChEBI" id="CHEBI:29103"/>
    </cofactor>
    <text evidence="18 19">Binds 1 potassium ion per subunit.</text>
</comment>
<keyword evidence="9 18" id="KW-0630">Potassium</keyword>
<comment type="caution">
    <text evidence="18">Lacks conserved residue(s) required for the propagation of feature annotation.</text>
</comment>
<dbReference type="GO" id="GO:0046496">
    <property type="term" value="P:nicotinamide nucleotide metabolic process"/>
    <property type="evidence" value="ECO:0007669"/>
    <property type="project" value="UniProtKB-UniRule"/>
</dbReference>
<dbReference type="GO" id="GO:0110051">
    <property type="term" value="P:metabolite repair"/>
    <property type="evidence" value="ECO:0007669"/>
    <property type="project" value="TreeGrafter"/>
</dbReference>
<keyword evidence="7 17" id="KW-0067">ATP-binding</keyword>
<feature type="binding site" evidence="17">
    <location>
        <position position="338"/>
    </location>
    <ligand>
        <name>(6S)-NADPHX</name>
        <dbReference type="ChEBI" id="CHEBI:64076"/>
    </ligand>
</feature>
<protein>
    <recommendedName>
        <fullName evidence="19">Bifunctional NAD(P)H-hydrate repair enzyme</fullName>
    </recommendedName>
    <alternativeName>
        <fullName evidence="19">Nicotinamide nucleotide repair protein</fullName>
    </alternativeName>
    <domain>
        <recommendedName>
            <fullName evidence="19">ADP-dependent (S)-NAD(P)H-hydrate dehydratase</fullName>
            <ecNumber evidence="19">4.2.1.136</ecNumber>
        </recommendedName>
        <alternativeName>
            <fullName evidence="19">ADP-dependent NAD(P)HX dehydratase</fullName>
        </alternativeName>
    </domain>
    <domain>
        <recommendedName>
            <fullName evidence="19">NAD(P)H-hydrate epimerase</fullName>
            <ecNumber evidence="19">5.1.99.6</ecNumber>
        </recommendedName>
    </domain>
</protein>
<dbReference type="GO" id="GO:0046872">
    <property type="term" value="F:metal ion binding"/>
    <property type="evidence" value="ECO:0007669"/>
    <property type="project" value="UniProtKB-UniRule"/>
</dbReference>
<evidence type="ECO:0000256" key="7">
    <source>
        <dbReference type="ARBA" id="ARBA00022840"/>
    </source>
</evidence>
<dbReference type="InterPro" id="IPR004443">
    <property type="entry name" value="YjeF_N_dom"/>
</dbReference>
<feature type="binding site" evidence="17">
    <location>
        <position position="274"/>
    </location>
    <ligand>
        <name>(6S)-NADPHX</name>
        <dbReference type="ChEBI" id="CHEBI:64076"/>
    </ligand>
</feature>
<comment type="catalytic activity">
    <reaction evidence="15 17 19">
        <text>(6S)-NADHX + ADP = AMP + phosphate + NADH + H(+)</text>
        <dbReference type="Rhea" id="RHEA:32223"/>
        <dbReference type="ChEBI" id="CHEBI:15378"/>
        <dbReference type="ChEBI" id="CHEBI:43474"/>
        <dbReference type="ChEBI" id="CHEBI:57945"/>
        <dbReference type="ChEBI" id="CHEBI:64074"/>
        <dbReference type="ChEBI" id="CHEBI:456215"/>
        <dbReference type="ChEBI" id="CHEBI:456216"/>
        <dbReference type="EC" id="4.2.1.136"/>
    </reaction>
</comment>
<dbReference type="OrthoDB" id="9806925at2"/>
<dbReference type="PANTHER" id="PTHR12592:SF0">
    <property type="entry name" value="ATP-DEPENDENT (S)-NAD(P)H-HYDRATE DEHYDRATASE"/>
    <property type="match status" value="1"/>
</dbReference>
<dbReference type="HAMAP" id="MF_01965">
    <property type="entry name" value="NADHX_dehydratase"/>
    <property type="match status" value="1"/>
</dbReference>
<keyword evidence="23" id="KW-1185">Reference proteome</keyword>
<dbReference type="Pfam" id="PF01256">
    <property type="entry name" value="Carb_kinase"/>
    <property type="match status" value="1"/>
</dbReference>
<dbReference type="GO" id="GO:0005524">
    <property type="term" value="F:ATP binding"/>
    <property type="evidence" value="ECO:0007669"/>
    <property type="project" value="UniProtKB-UniRule"/>
</dbReference>
<dbReference type="NCBIfam" id="TIGR00197">
    <property type="entry name" value="yjeF_nterm"/>
    <property type="match status" value="1"/>
</dbReference>
<dbReference type="STRING" id="683125.SAMN05660206_10965"/>
<dbReference type="Pfam" id="PF03853">
    <property type="entry name" value="YjeF_N"/>
    <property type="match status" value="1"/>
</dbReference>
<dbReference type="InterPro" id="IPR000631">
    <property type="entry name" value="CARKD"/>
</dbReference>
<dbReference type="GO" id="GO:0016301">
    <property type="term" value="F:kinase activity"/>
    <property type="evidence" value="ECO:0007669"/>
    <property type="project" value="UniProtKB-KW"/>
</dbReference>
<evidence type="ECO:0000256" key="13">
    <source>
        <dbReference type="ARBA" id="ARBA00023268"/>
    </source>
</evidence>
<keyword evidence="6 17" id="KW-0547">Nucleotide-binding</keyword>
<feature type="binding site" evidence="17">
    <location>
        <begin position="429"/>
        <end position="433"/>
    </location>
    <ligand>
        <name>AMP</name>
        <dbReference type="ChEBI" id="CHEBI:456215"/>
    </ligand>
</feature>
<dbReference type="Proteomes" id="UP000198785">
    <property type="component" value="Unassembled WGS sequence"/>
</dbReference>
<dbReference type="PROSITE" id="PS51383">
    <property type="entry name" value="YJEF_C_3"/>
    <property type="match status" value="1"/>
</dbReference>
<evidence type="ECO:0000259" key="20">
    <source>
        <dbReference type="PROSITE" id="PS51383"/>
    </source>
</evidence>
<gene>
    <name evidence="18" type="primary">nnrE</name>
    <name evidence="17" type="synonym">nnrD</name>
    <name evidence="22" type="ORF">SAMN05660206_10965</name>
</gene>
<evidence type="ECO:0000256" key="4">
    <source>
        <dbReference type="ARBA" id="ARBA00009524"/>
    </source>
</evidence>
<dbReference type="InterPro" id="IPR029056">
    <property type="entry name" value="Ribokinase-like"/>
</dbReference>
<feature type="binding site" evidence="18">
    <location>
        <position position="73"/>
    </location>
    <ligand>
        <name>K(+)</name>
        <dbReference type="ChEBI" id="CHEBI:29103"/>
    </ligand>
</feature>
<feature type="binding site" evidence="17">
    <location>
        <position position="458"/>
    </location>
    <ligand>
        <name>AMP</name>
        <dbReference type="ChEBI" id="CHEBI:456215"/>
    </ligand>
</feature>
<comment type="similarity">
    <text evidence="18">Belongs to the NnrE/AIBP family.</text>
</comment>
<keyword evidence="13" id="KW-0511">Multifunctional enzyme</keyword>
<dbReference type="RefSeq" id="WP_093366486.1">
    <property type="nucleotide sequence ID" value="NZ_FOZZ01000009.1"/>
</dbReference>
<feature type="domain" description="YjeF N-terminal" evidence="21">
    <location>
        <begin position="23"/>
        <end position="229"/>
    </location>
</feature>
<dbReference type="InterPro" id="IPR036652">
    <property type="entry name" value="YjeF_N_dom_sf"/>
</dbReference>
<dbReference type="GO" id="GO:0052856">
    <property type="term" value="F:NAD(P)HX epimerase activity"/>
    <property type="evidence" value="ECO:0007669"/>
    <property type="project" value="UniProtKB-UniRule"/>
</dbReference>
<dbReference type="EC" id="4.2.1.136" evidence="19"/>
<evidence type="ECO:0000259" key="21">
    <source>
        <dbReference type="PROSITE" id="PS51385"/>
    </source>
</evidence>
<evidence type="ECO:0000313" key="23">
    <source>
        <dbReference type="Proteomes" id="UP000198785"/>
    </source>
</evidence>
<feature type="binding site" evidence="18">
    <location>
        <position position="174"/>
    </location>
    <ligand>
        <name>K(+)</name>
        <dbReference type="ChEBI" id="CHEBI:29103"/>
    </ligand>
</feature>
<name>A0A1I6UKP7_9SPHI</name>
<comment type="similarity">
    <text evidence="4 19">In the C-terminal section; belongs to the NnrD/CARKD family.</text>
</comment>
<dbReference type="Gene3D" id="3.40.50.10260">
    <property type="entry name" value="YjeF N-terminal domain"/>
    <property type="match status" value="1"/>
</dbReference>
<keyword evidence="22" id="KW-0808">Transferase</keyword>
<comment type="catalytic activity">
    <reaction evidence="16 17 19">
        <text>(6S)-NADPHX + ADP = AMP + phosphate + NADPH + H(+)</text>
        <dbReference type="Rhea" id="RHEA:32235"/>
        <dbReference type="ChEBI" id="CHEBI:15378"/>
        <dbReference type="ChEBI" id="CHEBI:43474"/>
        <dbReference type="ChEBI" id="CHEBI:57783"/>
        <dbReference type="ChEBI" id="CHEBI:64076"/>
        <dbReference type="ChEBI" id="CHEBI:456215"/>
        <dbReference type="ChEBI" id="CHEBI:456216"/>
        <dbReference type="EC" id="4.2.1.136"/>
    </reaction>
</comment>
<comment type="cofactor">
    <cofactor evidence="17">
        <name>Mg(2+)</name>
        <dbReference type="ChEBI" id="CHEBI:18420"/>
    </cofactor>
</comment>
<evidence type="ECO:0000313" key="22">
    <source>
        <dbReference type="EMBL" id="SFT01978.1"/>
    </source>
</evidence>
<dbReference type="PIRSF" id="PIRSF017184">
    <property type="entry name" value="Nnr"/>
    <property type="match status" value="1"/>
</dbReference>
<dbReference type="NCBIfam" id="TIGR00196">
    <property type="entry name" value="yjeF_cterm"/>
    <property type="match status" value="1"/>
</dbReference>
<dbReference type="InterPro" id="IPR030677">
    <property type="entry name" value="Nnr"/>
</dbReference>
<feature type="binding site" evidence="17">
    <location>
        <position position="459"/>
    </location>
    <ligand>
        <name>(6S)-NADPHX</name>
        <dbReference type="ChEBI" id="CHEBI:64076"/>
    </ligand>
</feature>
<dbReference type="AlphaFoldDB" id="A0A1I6UKP7"/>
<accession>A0A1I6UKP7</accession>
<evidence type="ECO:0000256" key="18">
    <source>
        <dbReference type="HAMAP-Rule" id="MF_01966"/>
    </source>
</evidence>
<evidence type="ECO:0000256" key="2">
    <source>
        <dbReference type="ARBA" id="ARBA00000909"/>
    </source>
</evidence>
<dbReference type="Gene3D" id="3.40.1190.20">
    <property type="match status" value="1"/>
</dbReference>
<dbReference type="EC" id="5.1.99.6" evidence="19"/>
<dbReference type="PANTHER" id="PTHR12592">
    <property type="entry name" value="ATP-DEPENDENT (S)-NAD(P)H-HYDRATE DEHYDRATASE FAMILY MEMBER"/>
    <property type="match status" value="1"/>
</dbReference>
<evidence type="ECO:0000256" key="3">
    <source>
        <dbReference type="ARBA" id="ARBA00006001"/>
    </source>
</evidence>
<keyword evidence="5 18" id="KW-0479">Metal-binding</keyword>
<dbReference type="GO" id="GO:0052855">
    <property type="term" value="F:ADP-dependent NAD(P)H-hydrate dehydratase activity"/>
    <property type="evidence" value="ECO:0007669"/>
    <property type="project" value="UniProtKB-UniRule"/>
</dbReference>
<keyword evidence="10 17" id="KW-0520">NAD</keyword>
<comment type="similarity">
    <text evidence="3 19">In the N-terminal section; belongs to the NnrE/AIBP family.</text>
</comment>
<feature type="binding site" evidence="18">
    <location>
        <position position="138"/>
    </location>
    <ligand>
        <name>K(+)</name>
        <dbReference type="ChEBI" id="CHEBI:29103"/>
    </ligand>
</feature>
<dbReference type="SUPFAM" id="SSF64153">
    <property type="entry name" value="YjeF N-terminal domain-like"/>
    <property type="match status" value="1"/>
</dbReference>
<comment type="similarity">
    <text evidence="17">Belongs to the NnrD/CARKD family.</text>
</comment>
<evidence type="ECO:0000256" key="15">
    <source>
        <dbReference type="ARBA" id="ARBA00048238"/>
    </source>
</evidence>
<comment type="function">
    <text evidence="18">Catalyzes the epimerization of the S- and R-forms of NAD(P)HX, a damaged form of NAD(P)H that is a result of enzymatic or heat-dependent hydration. This is a prerequisite for the S-specific NAD(P)H-hydrate dehydratase to allow the repair of both epimers of NAD(P)HX.</text>
</comment>
<feature type="domain" description="YjeF C-terminal" evidence="20">
    <location>
        <begin position="239"/>
        <end position="518"/>
    </location>
</feature>
<evidence type="ECO:0000256" key="5">
    <source>
        <dbReference type="ARBA" id="ARBA00022723"/>
    </source>
</evidence>
<evidence type="ECO:0000256" key="11">
    <source>
        <dbReference type="ARBA" id="ARBA00023235"/>
    </source>
</evidence>
<feature type="binding site" evidence="18">
    <location>
        <begin position="142"/>
        <end position="148"/>
    </location>
    <ligand>
        <name>(6S)-NADPHX</name>
        <dbReference type="ChEBI" id="CHEBI:64076"/>
    </ligand>
</feature>
<evidence type="ECO:0000256" key="12">
    <source>
        <dbReference type="ARBA" id="ARBA00023239"/>
    </source>
</evidence>
<evidence type="ECO:0000256" key="9">
    <source>
        <dbReference type="ARBA" id="ARBA00022958"/>
    </source>
</evidence>
<reference evidence="22 23" key="1">
    <citation type="submission" date="2016-10" db="EMBL/GenBank/DDBJ databases">
        <authorList>
            <person name="de Groot N.N."/>
        </authorList>
    </citation>
    <scope>NUCLEOTIDE SEQUENCE [LARGE SCALE GENOMIC DNA]</scope>
    <source>
        <strain evidence="22 23">DSM 22789</strain>
    </source>
</reference>
<dbReference type="PROSITE" id="PS01050">
    <property type="entry name" value="YJEF_C_2"/>
    <property type="match status" value="1"/>
</dbReference>
<evidence type="ECO:0000256" key="19">
    <source>
        <dbReference type="PIRNR" id="PIRNR017184"/>
    </source>
</evidence>
<evidence type="ECO:0000256" key="1">
    <source>
        <dbReference type="ARBA" id="ARBA00000013"/>
    </source>
</evidence>
<keyword evidence="22" id="KW-0418">Kinase</keyword>
<evidence type="ECO:0000256" key="8">
    <source>
        <dbReference type="ARBA" id="ARBA00022857"/>
    </source>
</evidence>
<keyword evidence="11 18" id="KW-0413">Isomerase</keyword>
<evidence type="ECO:0000256" key="6">
    <source>
        <dbReference type="ARBA" id="ARBA00022741"/>
    </source>
</evidence>
<dbReference type="InterPro" id="IPR017953">
    <property type="entry name" value="Carbohydrate_kinase_pred_CS"/>
</dbReference>
<keyword evidence="8 17" id="KW-0521">NADP</keyword>
<comment type="catalytic activity">
    <reaction evidence="1 18 19">
        <text>(6R)-NADHX = (6S)-NADHX</text>
        <dbReference type="Rhea" id="RHEA:32215"/>
        <dbReference type="ChEBI" id="CHEBI:64074"/>
        <dbReference type="ChEBI" id="CHEBI:64075"/>
        <dbReference type="EC" id="5.1.99.6"/>
    </reaction>
</comment>
<evidence type="ECO:0000256" key="16">
    <source>
        <dbReference type="ARBA" id="ARBA00049209"/>
    </source>
</evidence>
<dbReference type="SUPFAM" id="SSF53613">
    <property type="entry name" value="Ribokinase-like"/>
    <property type="match status" value="1"/>
</dbReference>
<dbReference type="CDD" id="cd01171">
    <property type="entry name" value="YXKO-related"/>
    <property type="match status" value="1"/>
</dbReference>
<sequence>MKKNLPTATKRNSAMKVLSAEQMKVVDKQTIQEEGFLSIDLMETASTAVVRQLNKDFDTSQTSFVILCGIGNNGGDGLAIARLLTEQGTDVTIFLQLHQQYSSDNIINQQRCAEHDIMIRSFHIDERLSISPNAIVIDALYGYGLSRPLSADWAFLIDSINTLPNTVVAINMPSGLQADQHTDTQSPIIKADYTYTFQSPKLALLQPANGEYIGIVTVLDINLSPIAIAQQHSSYHYITIDYVKQSIRKPSHFSHKGTFGHALILGGSFGKMGAMVLSSKAALRAGCGLVSCYIPRCGYTVLQTAFPEAMLMTDDKERTLSIPPENLSTYTALGVGIGMGTSIEAQGFLHSLLASIGQLINKPSLVLDADALNILSFHPDWLTLLPEGSILTPHPKELERLIGPWTDDFNKLQKVRVFASKYKSIVLIKGANSAIVLPHGDIYFNSTGNWGMATAGSGDTLTGILTSLLAQKYTPEQATILGVFLHGLAGDLAIQQIHPHSLIASDIIAYTSSAWRYLYNQNCTR</sequence>